<evidence type="ECO:0000313" key="3">
    <source>
        <dbReference type="Proteomes" id="UP000676917"/>
    </source>
</evidence>
<keyword evidence="3" id="KW-1185">Reference proteome</keyword>
<dbReference type="EMBL" id="BORP01000001">
    <property type="protein sequence ID" value="GIO25801.1"/>
    <property type="molecule type" value="Genomic_DNA"/>
</dbReference>
<protein>
    <submittedName>
        <fullName evidence="2">Uncharacterized protein</fullName>
    </submittedName>
</protein>
<dbReference type="AlphaFoldDB" id="A0A919X5B1"/>
<keyword evidence="1" id="KW-0472">Membrane</keyword>
<evidence type="ECO:0000313" key="2">
    <source>
        <dbReference type="EMBL" id="GIO25801.1"/>
    </source>
</evidence>
<organism evidence="2 3">
    <name type="scientific">Ornithinibacillus bavariensis</name>
    <dbReference type="NCBI Taxonomy" id="545502"/>
    <lineage>
        <taxon>Bacteria</taxon>
        <taxon>Bacillati</taxon>
        <taxon>Bacillota</taxon>
        <taxon>Bacilli</taxon>
        <taxon>Bacillales</taxon>
        <taxon>Bacillaceae</taxon>
        <taxon>Ornithinibacillus</taxon>
    </lineage>
</organism>
<evidence type="ECO:0000256" key="1">
    <source>
        <dbReference type="SAM" id="Phobius"/>
    </source>
</evidence>
<keyword evidence="1" id="KW-0812">Transmembrane</keyword>
<feature type="transmembrane region" description="Helical" evidence="1">
    <location>
        <begin position="20"/>
        <end position="41"/>
    </location>
</feature>
<proteinExistence type="predicted"/>
<gene>
    <name evidence="2" type="ORF">J43TS3_04120</name>
</gene>
<keyword evidence="1" id="KW-1133">Transmembrane helix</keyword>
<reference evidence="2" key="1">
    <citation type="submission" date="2021-03" db="EMBL/GenBank/DDBJ databases">
        <title>Antimicrobial resistance genes in bacteria isolated from Japanese honey, and their potential for conferring macrolide and lincosamide resistance in the American foulbrood pathogen Paenibacillus larvae.</title>
        <authorList>
            <person name="Okamoto M."/>
            <person name="Kumagai M."/>
            <person name="Kanamori H."/>
            <person name="Takamatsu D."/>
        </authorList>
    </citation>
    <scope>NUCLEOTIDE SEQUENCE</scope>
    <source>
        <strain evidence="2">J43TS3</strain>
    </source>
</reference>
<dbReference type="Proteomes" id="UP000676917">
    <property type="component" value="Unassembled WGS sequence"/>
</dbReference>
<accession>A0A919X5B1</accession>
<name>A0A919X5B1_9BACI</name>
<comment type="caution">
    <text evidence="2">The sequence shown here is derived from an EMBL/GenBank/DDBJ whole genome shotgun (WGS) entry which is preliminary data.</text>
</comment>
<sequence>MNTVGMDRVFGSRGLGFGAGLRFCTKSSVIFILLFFVSGALNKMHYQLLEILD</sequence>